<protein>
    <submittedName>
        <fullName evidence="1">Uncharacterized protein</fullName>
    </submittedName>
</protein>
<gene>
    <name evidence="1" type="ORF">SAMN05421747_1413</name>
</gene>
<dbReference type="AlphaFoldDB" id="A0A1I1MK86"/>
<accession>A0A1I1MK86</accession>
<organism evidence="1 2">
    <name type="scientific">Parapedobacter composti</name>
    <dbReference type="NCBI Taxonomy" id="623281"/>
    <lineage>
        <taxon>Bacteria</taxon>
        <taxon>Pseudomonadati</taxon>
        <taxon>Bacteroidota</taxon>
        <taxon>Sphingobacteriia</taxon>
        <taxon>Sphingobacteriales</taxon>
        <taxon>Sphingobacteriaceae</taxon>
        <taxon>Parapedobacter</taxon>
    </lineage>
</organism>
<evidence type="ECO:0000313" key="1">
    <source>
        <dbReference type="EMBL" id="SFC85831.1"/>
    </source>
</evidence>
<evidence type="ECO:0000313" key="2">
    <source>
        <dbReference type="Proteomes" id="UP000199577"/>
    </source>
</evidence>
<reference evidence="1 2" key="1">
    <citation type="submission" date="2016-10" db="EMBL/GenBank/DDBJ databases">
        <authorList>
            <person name="de Groot N.N."/>
        </authorList>
    </citation>
    <scope>NUCLEOTIDE SEQUENCE [LARGE SCALE GENOMIC DNA]</scope>
    <source>
        <strain evidence="1 2">DSM 22900</strain>
    </source>
</reference>
<sequence length="50" mass="5612">MLFILASFFVFQSSIIPVSASPVVFDQHHHIGSPGIYTYDEIEISAWTVN</sequence>
<dbReference type="EMBL" id="FOLL01000041">
    <property type="protein sequence ID" value="SFC85831.1"/>
    <property type="molecule type" value="Genomic_DNA"/>
</dbReference>
<keyword evidence="2" id="KW-1185">Reference proteome</keyword>
<dbReference type="Proteomes" id="UP000199577">
    <property type="component" value="Unassembled WGS sequence"/>
</dbReference>
<name>A0A1I1MK86_9SPHI</name>
<proteinExistence type="predicted"/>